<proteinExistence type="predicted"/>
<comment type="caution">
    <text evidence="1">The sequence shown here is derived from an EMBL/GenBank/DDBJ whole genome shotgun (WGS) entry which is preliminary data.</text>
</comment>
<gene>
    <name evidence="1" type="ORF">SAMN04487964_1282</name>
</gene>
<accession>A0ABY1S4H2</accession>
<dbReference type="InterPro" id="IPR015947">
    <property type="entry name" value="PUA-like_sf"/>
</dbReference>
<dbReference type="RefSeq" id="WP_239042307.1">
    <property type="nucleotide sequence ID" value="NZ_BAAAEY010000021.1"/>
</dbReference>
<dbReference type="SUPFAM" id="SSF88697">
    <property type="entry name" value="PUA domain-like"/>
    <property type="match status" value="1"/>
</dbReference>
<protein>
    <recommendedName>
        <fullName evidence="3">ASCH domain-containing protein</fullName>
    </recommendedName>
</protein>
<evidence type="ECO:0008006" key="3">
    <source>
        <dbReference type="Google" id="ProtNLM"/>
    </source>
</evidence>
<sequence>MEIGDVTHGLIIDQPWIDLILDGQKSWEMRATDTHRRGPIALIRKGSKQVCAVAELSASQGPLSQAQLSNTRVLHCIPPDIYRAPDYKWFHAWHLSEVIKLPTPVPYVHKNGSVIWAELDVNAKKTIASMLNQQMDFSTLEESNQPSIAANLLVPISRDGTVFCPEECARNGVYTVGDKGDEKRFTDFHEALAYLREMPIARWRRPNEKGNWGIVSAVDWID</sequence>
<dbReference type="Proteomes" id="UP001159257">
    <property type="component" value="Unassembled WGS sequence"/>
</dbReference>
<evidence type="ECO:0000313" key="2">
    <source>
        <dbReference type="Proteomes" id="UP001159257"/>
    </source>
</evidence>
<dbReference type="EMBL" id="FXWV01000028">
    <property type="protein sequence ID" value="SMR78677.1"/>
    <property type="molecule type" value="Genomic_DNA"/>
</dbReference>
<organism evidence="1 2">
    <name type="scientific">Marinobacterium sediminicola</name>
    <dbReference type="NCBI Taxonomy" id="518898"/>
    <lineage>
        <taxon>Bacteria</taxon>
        <taxon>Pseudomonadati</taxon>
        <taxon>Pseudomonadota</taxon>
        <taxon>Gammaproteobacteria</taxon>
        <taxon>Oceanospirillales</taxon>
        <taxon>Oceanospirillaceae</taxon>
        <taxon>Marinobacterium</taxon>
    </lineage>
</organism>
<dbReference type="Gene3D" id="2.30.130.30">
    <property type="entry name" value="Hypothetical protein"/>
    <property type="match status" value="1"/>
</dbReference>
<evidence type="ECO:0000313" key="1">
    <source>
        <dbReference type="EMBL" id="SMR78677.1"/>
    </source>
</evidence>
<name>A0ABY1S4H2_9GAMM</name>
<keyword evidence="2" id="KW-1185">Reference proteome</keyword>
<reference evidence="1 2" key="1">
    <citation type="submission" date="2017-05" db="EMBL/GenBank/DDBJ databases">
        <authorList>
            <person name="Varghese N."/>
            <person name="Submissions S."/>
        </authorList>
    </citation>
    <scope>NUCLEOTIDE SEQUENCE [LARGE SCALE GENOMIC DNA]</scope>
    <source>
        <strain evidence="1 2">CGMCC 1.7287</strain>
    </source>
</reference>